<dbReference type="Gene3D" id="2.100.10.30">
    <property type="entry name" value="Jacalin-like lectin domain"/>
    <property type="match status" value="3"/>
</dbReference>
<proteinExistence type="predicted"/>
<feature type="domain" description="Jacalin-type lectin" evidence="3">
    <location>
        <begin position="155"/>
        <end position="296"/>
    </location>
</feature>
<dbReference type="AlphaFoldDB" id="A0AAD5ZN28"/>
<dbReference type="EMBL" id="JAMRDG010000001">
    <property type="protein sequence ID" value="KAJ3700951.1"/>
    <property type="molecule type" value="Genomic_DNA"/>
</dbReference>
<organism evidence="4 5">
    <name type="scientific">Rhynchospora tenuis</name>
    <dbReference type="NCBI Taxonomy" id="198213"/>
    <lineage>
        <taxon>Eukaryota</taxon>
        <taxon>Viridiplantae</taxon>
        <taxon>Streptophyta</taxon>
        <taxon>Embryophyta</taxon>
        <taxon>Tracheophyta</taxon>
        <taxon>Spermatophyta</taxon>
        <taxon>Magnoliopsida</taxon>
        <taxon>Liliopsida</taxon>
        <taxon>Poales</taxon>
        <taxon>Cyperaceae</taxon>
        <taxon>Cyperoideae</taxon>
        <taxon>Rhynchosporeae</taxon>
        <taxon>Rhynchospora</taxon>
    </lineage>
</organism>
<evidence type="ECO:0000313" key="4">
    <source>
        <dbReference type="EMBL" id="KAJ3700951.1"/>
    </source>
</evidence>
<protein>
    <recommendedName>
        <fullName evidence="3">Jacalin-type lectin domain-containing protein</fullName>
    </recommendedName>
</protein>
<dbReference type="SUPFAM" id="SSF51101">
    <property type="entry name" value="Mannose-binding lectins"/>
    <property type="match status" value="3"/>
</dbReference>
<evidence type="ECO:0000256" key="1">
    <source>
        <dbReference type="ARBA" id="ARBA00022734"/>
    </source>
</evidence>
<feature type="region of interest" description="Disordered" evidence="2">
    <location>
        <begin position="457"/>
        <end position="477"/>
    </location>
</feature>
<name>A0AAD5ZN28_9POAL</name>
<dbReference type="GO" id="GO:0030246">
    <property type="term" value="F:carbohydrate binding"/>
    <property type="evidence" value="ECO:0007669"/>
    <property type="project" value="UniProtKB-KW"/>
</dbReference>
<dbReference type="Pfam" id="PF01419">
    <property type="entry name" value="Jacalin"/>
    <property type="match status" value="3"/>
</dbReference>
<dbReference type="PROSITE" id="PS51752">
    <property type="entry name" value="JACALIN_LECTIN"/>
    <property type="match status" value="3"/>
</dbReference>
<reference evidence="4 5" key="1">
    <citation type="journal article" date="2022" name="Cell">
        <title>Repeat-based holocentromeres influence genome architecture and karyotype evolution.</title>
        <authorList>
            <person name="Hofstatter P.G."/>
            <person name="Thangavel G."/>
            <person name="Lux T."/>
            <person name="Neumann P."/>
            <person name="Vondrak T."/>
            <person name="Novak P."/>
            <person name="Zhang M."/>
            <person name="Costa L."/>
            <person name="Castellani M."/>
            <person name="Scott A."/>
            <person name="Toegelov H."/>
            <person name="Fuchs J."/>
            <person name="Mata-Sucre Y."/>
            <person name="Dias Y."/>
            <person name="Vanzela A.L.L."/>
            <person name="Huettel B."/>
            <person name="Almeida C.C.S."/>
            <person name="Simkova H."/>
            <person name="Souza G."/>
            <person name="Pedrosa-Harand A."/>
            <person name="Macas J."/>
            <person name="Mayer K.F.X."/>
            <person name="Houben A."/>
            <person name="Marques A."/>
        </authorList>
    </citation>
    <scope>NUCLEOTIDE SEQUENCE [LARGE SCALE GENOMIC DNA]</scope>
    <source>
        <strain evidence="4">RhyTen1mFocal</strain>
    </source>
</reference>
<evidence type="ECO:0000259" key="3">
    <source>
        <dbReference type="PROSITE" id="PS51752"/>
    </source>
</evidence>
<keyword evidence="1" id="KW-0430">Lectin</keyword>
<feature type="domain" description="Jacalin-type lectin" evidence="3">
    <location>
        <begin position="309"/>
        <end position="450"/>
    </location>
</feature>
<dbReference type="SMART" id="SM00915">
    <property type="entry name" value="Jacalin"/>
    <property type="match status" value="3"/>
</dbReference>
<dbReference type="InterPro" id="IPR036404">
    <property type="entry name" value="Jacalin-like_lectin_dom_sf"/>
</dbReference>
<dbReference type="InterPro" id="IPR033734">
    <property type="entry name" value="Jacalin-like_lectin_dom_plant"/>
</dbReference>
<sequence length="477" mass="50877">MATVQSAIQKVGPCGGGSSVPARDMDVTGITRIVTIAIRHGASIDALMVRYERNGRVESTDLWGGQGGRLTEINLEINEYITNVRGHIAPWGNTLQVRSLKIETNMNSYGPFGTQEGNPFELPAMGGGVIGLFARAGSMVEAIGVYVKTTVQSTANKVGPCGGGSGVTARDMDLTGVTRIVTVGIRHGASIDALMVRYERNGSVESTDLWGGQGGRLTEINLKQDEYITLVRGHIAPWSDTWQVRSLKLVTNLESYGPYGTEQGVPFELPAGVGRIIGFHARAGSMVEAIGVYVKDKMGNVWSSQEPIIKKIGPCGSGSGVTEKDMDITGVTRIVKISIRHGASIDAMFASYERNGKVESTNRWGGEGGRLTEINLQTNEFITNVRGHIAPWANTLQVRSLTVVTNLNTYGPYGTQEGVPFQLPAIGGRVIGFFARAGSMVEAIGVYVKAGESVDAGAPGQWTQSETSFWGRPVPGA</sequence>
<accession>A0AAD5ZN28</accession>
<dbReference type="Proteomes" id="UP001210211">
    <property type="component" value="Unassembled WGS sequence"/>
</dbReference>
<dbReference type="InterPro" id="IPR001229">
    <property type="entry name" value="Jacalin-like_lectin_dom"/>
</dbReference>
<dbReference type="PANTHER" id="PTHR46506">
    <property type="entry name" value="OS05G0143600 PROTEIN"/>
    <property type="match status" value="1"/>
</dbReference>
<evidence type="ECO:0000313" key="5">
    <source>
        <dbReference type="Proteomes" id="UP001210211"/>
    </source>
</evidence>
<gene>
    <name evidence="4" type="ORF">LUZ61_004656</name>
</gene>
<feature type="domain" description="Jacalin-type lectin" evidence="3">
    <location>
        <begin position="8"/>
        <end position="149"/>
    </location>
</feature>
<evidence type="ECO:0000256" key="2">
    <source>
        <dbReference type="SAM" id="MobiDB-lite"/>
    </source>
</evidence>
<comment type="caution">
    <text evidence="4">The sequence shown here is derived from an EMBL/GenBank/DDBJ whole genome shotgun (WGS) entry which is preliminary data.</text>
</comment>
<keyword evidence="5" id="KW-1185">Reference proteome</keyword>
<dbReference type="CDD" id="cd09612">
    <property type="entry name" value="Jacalin"/>
    <property type="match status" value="3"/>
</dbReference>